<reference evidence="2 3" key="1">
    <citation type="submission" date="2019-10" db="EMBL/GenBank/DDBJ databases">
        <title>Rudanella paleaurantiibacter sp. nov., isolated from sludge.</title>
        <authorList>
            <person name="Xu S.Q."/>
        </authorList>
    </citation>
    <scope>NUCLEOTIDE SEQUENCE [LARGE SCALE GENOMIC DNA]</scope>
    <source>
        <strain evidence="2 3">HX-22-17</strain>
    </source>
</reference>
<evidence type="ECO:0000256" key="1">
    <source>
        <dbReference type="SAM" id="MobiDB-lite"/>
    </source>
</evidence>
<accession>A0A7J5TVH5</accession>
<dbReference type="EMBL" id="WELI01000009">
    <property type="protein sequence ID" value="KAB7728158.1"/>
    <property type="molecule type" value="Genomic_DNA"/>
</dbReference>
<dbReference type="Proteomes" id="UP000488299">
    <property type="component" value="Unassembled WGS sequence"/>
</dbReference>
<name>A0A7J5TVH5_9BACT</name>
<gene>
    <name evidence="2" type="ORF">F5984_20650</name>
</gene>
<evidence type="ECO:0000313" key="3">
    <source>
        <dbReference type="Proteomes" id="UP000488299"/>
    </source>
</evidence>
<feature type="region of interest" description="Disordered" evidence="1">
    <location>
        <begin position="1"/>
        <end position="21"/>
    </location>
</feature>
<protein>
    <submittedName>
        <fullName evidence="2">Uncharacterized protein</fullName>
    </submittedName>
</protein>
<sequence>MNDQTSARMAKKRVQAATASGEWRNKMKAARNALPAGIGQQDVLVYISQFFPDLDRLTYATRWRNAWLGRVADPELTTAVEKAAEHYIQLKAKASKRLSRQKMKLMS</sequence>
<proteinExistence type="predicted"/>
<comment type="caution">
    <text evidence="2">The sequence shown here is derived from an EMBL/GenBank/DDBJ whole genome shotgun (WGS) entry which is preliminary data.</text>
</comment>
<evidence type="ECO:0000313" key="2">
    <source>
        <dbReference type="EMBL" id="KAB7728158.1"/>
    </source>
</evidence>
<organism evidence="2 3">
    <name type="scientific">Rudanella paleaurantiibacter</name>
    <dbReference type="NCBI Taxonomy" id="2614655"/>
    <lineage>
        <taxon>Bacteria</taxon>
        <taxon>Pseudomonadati</taxon>
        <taxon>Bacteroidota</taxon>
        <taxon>Cytophagia</taxon>
        <taxon>Cytophagales</taxon>
        <taxon>Cytophagaceae</taxon>
        <taxon>Rudanella</taxon>
    </lineage>
</organism>
<dbReference type="AlphaFoldDB" id="A0A7J5TVH5"/>
<keyword evidence="3" id="KW-1185">Reference proteome</keyword>